<dbReference type="InterPro" id="IPR002110">
    <property type="entry name" value="Ankyrin_rpt"/>
</dbReference>
<sequence length="522" mass="56449">MDGDIGGVERDTTGLAIGDLPRELIFRIVAALEDDADFCAARLAHPCFCVHTRDELHRDRREPRWHSAQPAQLCETAGVDAVRFLHETRGHKFWTGDIEAAVRGGRPDVVGFVCSNTCLYVPADILDYVAEHADLDVFLAALTQIDARCTRSTMNCAARGGRLATVKWLHAHSAQGCTRAAMDYAAAGGHMDVLRFLDEHRPEGCSTDAVDFAAANGHLEAIAYVIEHRGARCTKRAFDSAAYAGHADVVRFLAQHFDAQGVRARVVEYGARAGHVDIVAYAHSRWPQRDICPSLIDDAAGAGHLDMVAFLHENGISGGTTRAIDMAASKGHTDVVRFLHVRTTLGCTPSAMDGAAAGGHLEVVRFLHEHRSEGCTERAMYGAALHGHLEVVRFLDQHMSAHNDLPAALKTAAGNGHLPVVVYLCGRCRRGCHGDAMKKAAMYDHVDVVEWLHENCPGIDTGRALKAAVRRGHARSALRYLWDKCSAEDVLEATALAAGAPIWHFVASLNARAAGPDSVIAP</sequence>
<proteinExistence type="predicted"/>
<reference evidence="1" key="1">
    <citation type="submission" date="2021-04" db="EMBL/GenBank/DDBJ databases">
        <title>Draft Genome Sequence of Pandoravirus japonicus, Isolated from the Sabaishi River of Niigata, Japan.</title>
        <authorList>
            <person name="Hosokawa N."/>
            <person name="Takahashi H."/>
            <person name="Aoki K."/>
            <person name="Takemura M."/>
        </authorList>
    </citation>
    <scope>NUCLEOTIDE SEQUENCE</scope>
</reference>
<dbReference type="Pfam" id="PF13637">
    <property type="entry name" value="Ank_4"/>
    <property type="match status" value="3"/>
</dbReference>
<dbReference type="EMBL" id="LC625835">
    <property type="protein sequence ID" value="BCU02655.1"/>
    <property type="molecule type" value="Genomic_DNA"/>
</dbReference>
<organism evidence="1 2">
    <name type="scientific">Pandoravirus japonicus</name>
    <dbReference type="NCBI Taxonomy" id="2823154"/>
    <lineage>
        <taxon>Viruses</taxon>
        <taxon>Pandoravirus</taxon>
    </lineage>
</organism>
<dbReference type="Gene3D" id="1.25.40.20">
    <property type="entry name" value="Ankyrin repeat-containing domain"/>
    <property type="match status" value="2"/>
</dbReference>
<dbReference type="SUPFAM" id="SSF48403">
    <property type="entry name" value="Ankyrin repeat"/>
    <property type="match status" value="1"/>
</dbReference>
<name>A0A811BQL6_9VIRU</name>
<dbReference type="PANTHER" id="PTHR46586:SF3">
    <property type="entry name" value="ANKYRIN REPEAT-CONTAINING PROTEIN"/>
    <property type="match status" value="1"/>
</dbReference>
<evidence type="ECO:0000313" key="2">
    <source>
        <dbReference type="Proteomes" id="UP001253637"/>
    </source>
</evidence>
<dbReference type="InterPro" id="IPR052050">
    <property type="entry name" value="SecEffector_AnkRepeat"/>
</dbReference>
<dbReference type="PANTHER" id="PTHR46586">
    <property type="entry name" value="ANKYRIN REPEAT-CONTAINING PROTEIN"/>
    <property type="match status" value="1"/>
</dbReference>
<accession>A0A811BQL6</accession>
<dbReference type="Proteomes" id="UP001253637">
    <property type="component" value="Segment"/>
</dbReference>
<dbReference type="InterPro" id="IPR036770">
    <property type="entry name" value="Ankyrin_rpt-contain_sf"/>
</dbReference>
<protein>
    <submittedName>
        <fullName evidence="1">Ankyrin repeat domain containing protein</fullName>
    </submittedName>
</protein>
<evidence type="ECO:0000313" key="1">
    <source>
        <dbReference type="EMBL" id="BCU02655.1"/>
    </source>
</evidence>